<sequence>MIIRKLEDRDLTQVSSVCLNSFMKSVAPSLSDVGISTFHKISSVDSFTARLKENIDILVYEENEKIQGIIELKDGRHISMLFISPEHQKQGVGRSLLSSIISFTTSDTITVSASLTSIDAYLSFGFVLSGDISEASGLSFQPMKLELNKG</sequence>
<proteinExistence type="predicted"/>
<dbReference type="InterPro" id="IPR016181">
    <property type="entry name" value="Acyl_CoA_acyltransferase"/>
</dbReference>
<name>A0ABS7E0Y4_9GAMM</name>
<evidence type="ECO:0000313" key="3">
    <source>
        <dbReference type="Proteomes" id="UP001195963"/>
    </source>
</evidence>
<organism evidence="2 3">
    <name type="scientific">Shewanella nanhaiensis</name>
    <dbReference type="NCBI Taxonomy" id="2864872"/>
    <lineage>
        <taxon>Bacteria</taxon>
        <taxon>Pseudomonadati</taxon>
        <taxon>Pseudomonadota</taxon>
        <taxon>Gammaproteobacteria</taxon>
        <taxon>Alteromonadales</taxon>
        <taxon>Shewanellaceae</taxon>
        <taxon>Shewanella</taxon>
    </lineage>
</organism>
<accession>A0ABS7E0Y4</accession>
<dbReference type="PROSITE" id="PS51186">
    <property type="entry name" value="GNAT"/>
    <property type="match status" value="1"/>
</dbReference>
<feature type="domain" description="N-acetyltransferase" evidence="1">
    <location>
        <begin position="1"/>
        <end position="148"/>
    </location>
</feature>
<dbReference type="Proteomes" id="UP001195963">
    <property type="component" value="Unassembled WGS sequence"/>
</dbReference>
<evidence type="ECO:0000259" key="1">
    <source>
        <dbReference type="PROSITE" id="PS51186"/>
    </source>
</evidence>
<dbReference type="Gene3D" id="3.40.630.30">
    <property type="match status" value="1"/>
</dbReference>
<dbReference type="Pfam" id="PF13673">
    <property type="entry name" value="Acetyltransf_10"/>
    <property type="match status" value="1"/>
</dbReference>
<dbReference type="RefSeq" id="WP_220108834.1">
    <property type="nucleotide sequence ID" value="NZ_JAHZST010000003.1"/>
</dbReference>
<dbReference type="PANTHER" id="PTHR43451">
    <property type="entry name" value="ACETYLTRANSFERASE (GNAT) FAMILY PROTEIN"/>
    <property type="match status" value="1"/>
</dbReference>
<dbReference type="CDD" id="cd04301">
    <property type="entry name" value="NAT_SF"/>
    <property type="match status" value="1"/>
</dbReference>
<gene>
    <name evidence="2" type="ORF">K0625_05965</name>
</gene>
<dbReference type="InterPro" id="IPR000182">
    <property type="entry name" value="GNAT_dom"/>
</dbReference>
<comment type="caution">
    <text evidence="2">The sequence shown here is derived from an EMBL/GenBank/DDBJ whole genome shotgun (WGS) entry which is preliminary data.</text>
</comment>
<reference evidence="2 3" key="1">
    <citation type="submission" date="2021-07" db="EMBL/GenBank/DDBJ databases">
        <title>Shewanella sp. nov, isolated from SCS.</title>
        <authorList>
            <person name="Cao W.R."/>
        </authorList>
    </citation>
    <scope>NUCLEOTIDE SEQUENCE [LARGE SCALE GENOMIC DNA]</scope>
    <source>
        <strain evidence="2 3">NR704-98</strain>
    </source>
</reference>
<keyword evidence="3" id="KW-1185">Reference proteome</keyword>
<dbReference type="EMBL" id="JAHZST010000003">
    <property type="protein sequence ID" value="MBW8183205.1"/>
    <property type="molecule type" value="Genomic_DNA"/>
</dbReference>
<evidence type="ECO:0000313" key="2">
    <source>
        <dbReference type="EMBL" id="MBW8183205.1"/>
    </source>
</evidence>
<dbReference type="SUPFAM" id="SSF55729">
    <property type="entry name" value="Acyl-CoA N-acyltransferases (Nat)"/>
    <property type="match status" value="1"/>
</dbReference>
<protein>
    <submittedName>
        <fullName evidence="2">GNAT family N-acetyltransferase</fullName>
    </submittedName>
</protein>
<dbReference type="InterPro" id="IPR052564">
    <property type="entry name" value="N-acetyltrans/Recomb-assoc"/>
</dbReference>
<dbReference type="PANTHER" id="PTHR43451:SF1">
    <property type="entry name" value="ACETYLTRANSFERASE"/>
    <property type="match status" value="1"/>
</dbReference>